<gene>
    <name evidence="2" type="ORF">GCM10010334_49840</name>
</gene>
<reference evidence="2" key="2">
    <citation type="submission" date="2020-09" db="EMBL/GenBank/DDBJ databases">
        <authorList>
            <person name="Sun Q."/>
            <person name="Ohkuma M."/>
        </authorList>
    </citation>
    <scope>NUCLEOTIDE SEQUENCE</scope>
    <source>
        <strain evidence="2">JCM 4637</strain>
    </source>
</reference>
<accession>A0A919CBQ4</accession>
<evidence type="ECO:0000313" key="3">
    <source>
        <dbReference type="Proteomes" id="UP000638353"/>
    </source>
</evidence>
<dbReference type="Proteomes" id="UP000638353">
    <property type="component" value="Unassembled WGS sequence"/>
</dbReference>
<evidence type="ECO:0000256" key="1">
    <source>
        <dbReference type="SAM" id="MobiDB-lite"/>
    </source>
</evidence>
<protein>
    <submittedName>
        <fullName evidence="2">Uncharacterized protein</fullName>
    </submittedName>
</protein>
<dbReference type="EMBL" id="BMVC01000010">
    <property type="protein sequence ID" value="GHD02823.1"/>
    <property type="molecule type" value="Genomic_DNA"/>
</dbReference>
<dbReference type="AlphaFoldDB" id="A0A919CBQ4"/>
<organism evidence="2 3">
    <name type="scientific">Streptomyces finlayi</name>
    <dbReference type="NCBI Taxonomy" id="67296"/>
    <lineage>
        <taxon>Bacteria</taxon>
        <taxon>Bacillati</taxon>
        <taxon>Actinomycetota</taxon>
        <taxon>Actinomycetes</taxon>
        <taxon>Kitasatosporales</taxon>
        <taxon>Streptomycetaceae</taxon>
        <taxon>Streptomyces</taxon>
    </lineage>
</organism>
<proteinExistence type="predicted"/>
<evidence type="ECO:0000313" key="2">
    <source>
        <dbReference type="EMBL" id="GHD02823.1"/>
    </source>
</evidence>
<dbReference type="RefSeq" id="WP_190046338.1">
    <property type="nucleotide sequence ID" value="NZ_BMVC01000010.1"/>
</dbReference>
<reference evidence="2" key="1">
    <citation type="journal article" date="2014" name="Int. J. Syst. Evol. Microbiol.">
        <title>Complete genome sequence of Corynebacterium casei LMG S-19264T (=DSM 44701T), isolated from a smear-ripened cheese.</title>
        <authorList>
            <consortium name="US DOE Joint Genome Institute (JGI-PGF)"/>
            <person name="Walter F."/>
            <person name="Albersmeier A."/>
            <person name="Kalinowski J."/>
            <person name="Ruckert C."/>
        </authorList>
    </citation>
    <scope>NUCLEOTIDE SEQUENCE</scope>
    <source>
        <strain evidence="2">JCM 4637</strain>
    </source>
</reference>
<comment type="caution">
    <text evidence="2">The sequence shown here is derived from an EMBL/GenBank/DDBJ whole genome shotgun (WGS) entry which is preliminary data.</text>
</comment>
<name>A0A919CBQ4_9ACTN</name>
<feature type="region of interest" description="Disordered" evidence="1">
    <location>
        <begin position="1"/>
        <end position="23"/>
    </location>
</feature>
<sequence>MHLIDCEAEPGGRTADGTPSPHALPDFLVLLNPAPSEPGPFRAAVETFDRPDR</sequence>